<dbReference type="GO" id="GO:0008270">
    <property type="term" value="F:zinc ion binding"/>
    <property type="evidence" value="ECO:0007669"/>
    <property type="project" value="UniProtKB-KW"/>
</dbReference>
<evidence type="ECO:0000256" key="4">
    <source>
        <dbReference type="PROSITE-ProRule" id="PRU00175"/>
    </source>
</evidence>
<sequence length="601" mass="68350">MSIPNHAGSSRRSFSRNPPQRSRHRMQFSPHPQRSNHGQWYKDMVEPCYQLGDVQNSNNGSCPKESQYPKSPISFGTDDILVGNNNQRSQQILRAPGPSHADRRMSGVRTHTPSTSLIDRHMQHYEGPSSRNAELHIETRPGLVDLQRPSNPNRDRISPQYHHNNMMNNNNNHVNHQTPSPPYCPENGIKSDSPSRKRRRISRMPSQSPPAIWEHRRSPRNQHQQQVQMQQGSPPIRRPRLRDQQQQQRPWEPIPTLIQQTPPPQHQAPPHPLVVDINQVPVSLSLRHEPIWTYSTGPHTSICAYPAPPRLPPCQVHGVFSQPFAQTCNIGGHHFGGYTSTAPQLAVPPPHQPNYQHAHITQQRPDTISLESLDHSGATSLHVSPIAAHMHSSTQMAQVSPPQPIFIPTENRPNQIDLLHRQGRRTMPPQRRYARFHWPAPHPHAHRHTIQHQTLTPHQPASVQIQTAGLINSGFLLNFLAMFPLSPYGQHELSSPDSNETENYEALLNLAERLGEAKPRGLLRNEIEQLPSYKFNPEAHTGDQTCCVVCMCDFEARQMLRVLPCSHEFHSKCVDKWLRSNRTCPICRGNASDYFEGSDDQ</sequence>
<keyword evidence="2 4" id="KW-0863">Zinc-finger</keyword>
<protein>
    <recommendedName>
        <fullName evidence="6">RING-type domain-containing protein</fullName>
    </recommendedName>
</protein>
<dbReference type="OMA" id="RNFARFH"/>
<evidence type="ECO:0000256" key="3">
    <source>
        <dbReference type="ARBA" id="ARBA00022833"/>
    </source>
</evidence>
<dbReference type="SUPFAM" id="SSF57850">
    <property type="entry name" value="RING/U-box"/>
    <property type="match status" value="1"/>
</dbReference>
<accession>A0A7R8V6P1</accession>
<evidence type="ECO:0000259" key="6">
    <source>
        <dbReference type="PROSITE" id="PS50089"/>
    </source>
</evidence>
<keyword evidence="1" id="KW-0479">Metal-binding</keyword>
<dbReference type="InterPro" id="IPR013083">
    <property type="entry name" value="Znf_RING/FYVE/PHD"/>
</dbReference>
<evidence type="ECO:0000256" key="1">
    <source>
        <dbReference type="ARBA" id="ARBA00022723"/>
    </source>
</evidence>
<feature type="region of interest" description="Disordered" evidence="5">
    <location>
        <begin position="141"/>
        <end position="249"/>
    </location>
</feature>
<dbReference type="Pfam" id="PF13639">
    <property type="entry name" value="zf-RING_2"/>
    <property type="match status" value="1"/>
</dbReference>
<dbReference type="InterPro" id="IPR001841">
    <property type="entry name" value="Znf_RING"/>
</dbReference>
<keyword evidence="8" id="KW-1185">Reference proteome</keyword>
<feature type="compositionally biased region" description="Polar residues" evidence="5">
    <location>
        <begin position="7"/>
        <end position="20"/>
    </location>
</feature>
<keyword evidence="3" id="KW-0862">Zinc</keyword>
<dbReference type="FunFam" id="3.30.40.10:FF:000024">
    <property type="entry name" value="RING finger protein 44 isoform X1"/>
    <property type="match status" value="1"/>
</dbReference>
<evidence type="ECO:0000313" key="8">
    <source>
        <dbReference type="Proteomes" id="UP000594454"/>
    </source>
</evidence>
<evidence type="ECO:0000256" key="2">
    <source>
        <dbReference type="ARBA" id="ARBA00022771"/>
    </source>
</evidence>
<feature type="compositionally biased region" description="Low complexity" evidence="5">
    <location>
        <begin position="222"/>
        <end position="235"/>
    </location>
</feature>
<dbReference type="AlphaFoldDB" id="A0A7R8V6P1"/>
<evidence type="ECO:0000313" key="7">
    <source>
        <dbReference type="EMBL" id="CAD7092982.1"/>
    </source>
</evidence>
<organism evidence="7 8">
    <name type="scientific">Hermetia illucens</name>
    <name type="common">Black soldier fly</name>
    <dbReference type="NCBI Taxonomy" id="343691"/>
    <lineage>
        <taxon>Eukaryota</taxon>
        <taxon>Metazoa</taxon>
        <taxon>Ecdysozoa</taxon>
        <taxon>Arthropoda</taxon>
        <taxon>Hexapoda</taxon>
        <taxon>Insecta</taxon>
        <taxon>Pterygota</taxon>
        <taxon>Neoptera</taxon>
        <taxon>Endopterygota</taxon>
        <taxon>Diptera</taxon>
        <taxon>Brachycera</taxon>
        <taxon>Stratiomyomorpha</taxon>
        <taxon>Stratiomyidae</taxon>
        <taxon>Hermetiinae</taxon>
        <taxon>Hermetia</taxon>
    </lineage>
</organism>
<feature type="region of interest" description="Disordered" evidence="5">
    <location>
        <begin position="1"/>
        <end position="38"/>
    </location>
</feature>
<name>A0A7R8V6P1_HERIL</name>
<proteinExistence type="predicted"/>
<dbReference type="PANTHER" id="PTHR46171:SF3">
    <property type="entry name" value="GH10160P"/>
    <property type="match status" value="1"/>
</dbReference>
<reference evidence="7 8" key="1">
    <citation type="submission" date="2020-11" db="EMBL/GenBank/DDBJ databases">
        <authorList>
            <person name="Wallbank WR R."/>
            <person name="Pardo Diaz C."/>
            <person name="Kozak K."/>
            <person name="Martin S."/>
            <person name="Jiggins C."/>
            <person name="Moest M."/>
            <person name="Warren A I."/>
            <person name="Generalovic N T."/>
            <person name="Byers J.R.P. K."/>
            <person name="Montejo-Kovacevich G."/>
            <person name="Yen C E."/>
        </authorList>
    </citation>
    <scope>NUCLEOTIDE SEQUENCE [LARGE SCALE GENOMIC DNA]</scope>
</reference>
<feature type="domain" description="RING-type" evidence="6">
    <location>
        <begin position="547"/>
        <end position="588"/>
    </location>
</feature>
<dbReference type="GO" id="GO:0061630">
    <property type="term" value="F:ubiquitin protein ligase activity"/>
    <property type="evidence" value="ECO:0007669"/>
    <property type="project" value="TreeGrafter"/>
</dbReference>
<dbReference type="InParanoid" id="A0A7R8V6P1"/>
<feature type="region of interest" description="Disordered" evidence="5">
    <location>
        <begin position="57"/>
        <end position="78"/>
    </location>
</feature>
<dbReference type="Proteomes" id="UP000594454">
    <property type="component" value="Chromosome 6"/>
</dbReference>
<dbReference type="Gene3D" id="3.30.40.10">
    <property type="entry name" value="Zinc/RING finger domain, C3HC4 (zinc finger)"/>
    <property type="match status" value="1"/>
</dbReference>
<evidence type="ECO:0000256" key="5">
    <source>
        <dbReference type="SAM" id="MobiDB-lite"/>
    </source>
</evidence>
<dbReference type="PANTHER" id="PTHR46171">
    <property type="entry name" value="GH10160P"/>
    <property type="match status" value="1"/>
</dbReference>
<dbReference type="OrthoDB" id="8062037at2759"/>
<dbReference type="SMART" id="SM00184">
    <property type="entry name" value="RING"/>
    <property type="match status" value="1"/>
</dbReference>
<gene>
    <name evidence="7" type="ORF">HERILL_LOCUS15300</name>
</gene>
<dbReference type="PROSITE" id="PS50089">
    <property type="entry name" value="ZF_RING_2"/>
    <property type="match status" value="1"/>
</dbReference>
<feature type="compositionally biased region" description="Low complexity" evidence="5">
    <location>
        <begin position="162"/>
        <end position="176"/>
    </location>
</feature>
<dbReference type="GO" id="GO:0016567">
    <property type="term" value="P:protein ubiquitination"/>
    <property type="evidence" value="ECO:0007669"/>
    <property type="project" value="TreeGrafter"/>
</dbReference>
<dbReference type="EMBL" id="LR899014">
    <property type="protein sequence ID" value="CAD7092982.1"/>
    <property type="molecule type" value="Genomic_DNA"/>
</dbReference>